<evidence type="ECO:0000313" key="2">
    <source>
        <dbReference type="EMBL" id="KAI3933286.1"/>
    </source>
</evidence>
<keyword evidence="1" id="KW-0472">Membrane</keyword>
<keyword evidence="1" id="KW-1133">Transmembrane helix</keyword>
<dbReference type="PANTHER" id="PTHR31973:SF187">
    <property type="entry name" value="MUTATOR TRANSPOSASE MUDRA PROTEIN"/>
    <property type="match status" value="1"/>
</dbReference>
<organism evidence="2 3">
    <name type="scientific">Papaver atlanticum</name>
    <dbReference type="NCBI Taxonomy" id="357466"/>
    <lineage>
        <taxon>Eukaryota</taxon>
        <taxon>Viridiplantae</taxon>
        <taxon>Streptophyta</taxon>
        <taxon>Embryophyta</taxon>
        <taxon>Tracheophyta</taxon>
        <taxon>Spermatophyta</taxon>
        <taxon>Magnoliopsida</taxon>
        <taxon>Ranunculales</taxon>
        <taxon>Papaveraceae</taxon>
        <taxon>Papaveroideae</taxon>
        <taxon>Papaver</taxon>
    </lineage>
</organism>
<reference evidence="2" key="1">
    <citation type="submission" date="2022-04" db="EMBL/GenBank/DDBJ databases">
        <title>A functionally conserved STORR gene fusion in Papaver species that diverged 16.8 million years ago.</title>
        <authorList>
            <person name="Catania T."/>
        </authorList>
    </citation>
    <scope>NUCLEOTIDE SEQUENCE</scope>
    <source>
        <strain evidence="2">S-188037</strain>
    </source>
</reference>
<evidence type="ECO:0000313" key="3">
    <source>
        <dbReference type="Proteomes" id="UP001202328"/>
    </source>
</evidence>
<protein>
    <submittedName>
        <fullName evidence="2">Uncharacterized protein</fullName>
    </submittedName>
</protein>
<sequence>MDKEAQFEWIVRNVKNYIKEDIQTKTSTIRIKLLSETKVKIAYLTARHARIRCLEDMYDSFEESFRLLLQLCSEIRDNNPGSIVTLISHEKNKQFEGLCIAYKASLQVFQDGCRPVIALESSPLREKYGGAVLSVTSIDANNGMFPVNIYICMYTCFVLGISFFPLSRRL</sequence>
<proteinExistence type="predicted"/>
<evidence type="ECO:0000256" key="1">
    <source>
        <dbReference type="SAM" id="Phobius"/>
    </source>
</evidence>
<gene>
    <name evidence="2" type="ORF">MKW98_006645</name>
</gene>
<dbReference type="PANTHER" id="PTHR31973">
    <property type="entry name" value="POLYPROTEIN, PUTATIVE-RELATED"/>
    <property type="match status" value="1"/>
</dbReference>
<accession>A0AAD4T2I6</accession>
<name>A0AAD4T2I6_9MAGN</name>
<dbReference type="AlphaFoldDB" id="A0AAD4T2I6"/>
<comment type="caution">
    <text evidence="2">The sequence shown here is derived from an EMBL/GenBank/DDBJ whole genome shotgun (WGS) entry which is preliminary data.</text>
</comment>
<feature type="transmembrane region" description="Helical" evidence="1">
    <location>
        <begin position="147"/>
        <end position="166"/>
    </location>
</feature>
<dbReference type="EMBL" id="JAJJMB010006856">
    <property type="protein sequence ID" value="KAI3933286.1"/>
    <property type="molecule type" value="Genomic_DNA"/>
</dbReference>
<dbReference type="Proteomes" id="UP001202328">
    <property type="component" value="Unassembled WGS sequence"/>
</dbReference>
<keyword evidence="1" id="KW-0812">Transmembrane</keyword>
<keyword evidence="3" id="KW-1185">Reference proteome</keyword>